<sequence>MRQGLVHGADGIQQIQTVTGEDLQVGEPSEIVAEVGIGALVPLGHRDAVAVVLHHEDHGQLLPVCPVDALVAVALGKRRFALAAEDHGILPVALHGAGQAYGVLGVVAREAGNVLDADGGLGEMVAHVPSAAGGIRGLGDAVQDDLLGGEARRQAGQQIAVVGEEEIPPRPEGQAQGQLDAIVPGTGRVVGPADGLLQVVGRLVIQHPSQMHELVPVAQILAAGAPIRSQRLQGHLHQGRRIQQSPPAPGCIRDLQTPTMVPRPHGNGS</sequence>
<gene>
    <name evidence="2" type="ORF">GALL_540940</name>
</gene>
<accession>A0A1J5PGH0</accession>
<name>A0A1J5PGH0_9ZZZZ</name>
<dbReference type="EMBL" id="MLJW01008192">
    <property type="protein sequence ID" value="OIQ64355.1"/>
    <property type="molecule type" value="Genomic_DNA"/>
</dbReference>
<evidence type="ECO:0000256" key="1">
    <source>
        <dbReference type="SAM" id="MobiDB-lite"/>
    </source>
</evidence>
<organism evidence="2">
    <name type="scientific">mine drainage metagenome</name>
    <dbReference type="NCBI Taxonomy" id="410659"/>
    <lineage>
        <taxon>unclassified sequences</taxon>
        <taxon>metagenomes</taxon>
        <taxon>ecological metagenomes</taxon>
    </lineage>
</organism>
<proteinExistence type="predicted"/>
<protein>
    <submittedName>
        <fullName evidence="2">Uncharacterized protein</fullName>
    </submittedName>
</protein>
<feature type="region of interest" description="Disordered" evidence="1">
    <location>
        <begin position="239"/>
        <end position="269"/>
    </location>
</feature>
<comment type="caution">
    <text evidence="2">The sequence shown here is derived from an EMBL/GenBank/DDBJ whole genome shotgun (WGS) entry which is preliminary data.</text>
</comment>
<evidence type="ECO:0000313" key="2">
    <source>
        <dbReference type="EMBL" id="OIQ64355.1"/>
    </source>
</evidence>
<reference evidence="2" key="1">
    <citation type="submission" date="2016-10" db="EMBL/GenBank/DDBJ databases">
        <title>Sequence of Gallionella enrichment culture.</title>
        <authorList>
            <person name="Poehlein A."/>
            <person name="Muehling M."/>
            <person name="Daniel R."/>
        </authorList>
    </citation>
    <scope>NUCLEOTIDE SEQUENCE</scope>
</reference>
<dbReference type="AlphaFoldDB" id="A0A1J5PGH0"/>